<sequence length="130" mass="15077">MPYQEVFEQFWIQVKESVQDGNFAKLTMAKTIGKQNLKNIFVRPQALEEGTKLLIKTHYRSKETEDDLQELNLEELYAIVKSHLKTPFYSVLLFTTSKDVMFKINKKDAGRITENNPTFRDVTGAKSDLD</sequence>
<accession>A0A5C7AG83</accession>
<dbReference type="EMBL" id="VORX01000005">
    <property type="protein sequence ID" value="TXE07347.1"/>
    <property type="molecule type" value="Genomic_DNA"/>
</dbReference>
<organism evidence="1 2">
    <name type="scientific">Gelidibacter salicanalis</name>
    <dbReference type="NCBI Taxonomy" id="291193"/>
    <lineage>
        <taxon>Bacteria</taxon>
        <taxon>Pseudomonadati</taxon>
        <taxon>Bacteroidota</taxon>
        <taxon>Flavobacteriia</taxon>
        <taxon>Flavobacteriales</taxon>
        <taxon>Flavobacteriaceae</taxon>
        <taxon>Gelidibacter</taxon>
    </lineage>
</organism>
<name>A0A5C7AG83_9FLAO</name>
<proteinExistence type="predicted"/>
<dbReference type="Proteomes" id="UP000321734">
    <property type="component" value="Unassembled WGS sequence"/>
</dbReference>
<dbReference type="AlphaFoldDB" id="A0A5C7AG83"/>
<evidence type="ECO:0000313" key="1">
    <source>
        <dbReference type="EMBL" id="TXE07347.1"/>
    </source>
</evidence>
<comment type="caution">
    <text evidence="1">The sequence shown here is derived from an EMBL/GenBank/DDBJ whole genome shotgun (WGS) entry which is preliminary data.</text>
</comment>
<keyword evidence="2" id="KW-1185">Reference proteome</keyword>
<protein>
    <submittedName>
        <fullName evidence="1">Uncharacterized protein</fullName>
    </submittedName>
</protein>
<reference evidence="1 2" key="1">
    <citation type="submission" date="2019-08" db="EMBL/GenBank/DDBJ databases">
        <title>Genome sequence of Gelidibacter salicanalis IC162T.</title>
        <authorList>
            <person name="Bowman J.P."/>
        </authorList>
    </citation>
    <scope>NUCLEOTIDE SEQUENCE [LARGE SCALE GENOMIC DNA]</scope>
    <source>
        <strain evidence="1 2">IC162</strain>
    </source>
</reference>
<dbReference type="RefSeq" id="WP_146893420.1">
    <property type="nucleotide sequence ID" value="NZ_VORX01000005.1"/>
</dbReference>
<dbReference type="OrthoDB" id="5502211at2"/>
<evidence type="ECO:0000313" key="2">
    <source>
        <dbReference type="Proteomes" id="UP000321734"/>
    </source>
</evidence>
<gene>
    <name evidence="1" type="ORF">ES711_11300</name>
</gene>